<dbReference type="InterPro" id="IPR017946">
    <property type="entry name" value="PLC-like_Pdiesterase_TIM-brl"/>
</dbReference>
<dbReference type="InterPro" id="IPR030395">
    <property type="entry name" value="GP_PDE_dom"/>
</dbReference>
<dbReference type="PANTHER" id="PTHR46211:SF14">
    <property type="entry name" value="GLYCEROPHOSPHODIESTER PHOSPHODIESTERASE"/>
    <property type="match status" value="1"/>
</dbReference>
<reference evidence="2 3" key="1">
    <citation type="submission" date="2015-01" db="EMBL/GenBank/DDBJ databases">
        <title>Rufibacter sp./DG31D/ whole genome sequencing.</title>
        <authorList>
            <person name="Kim M.K."/>
            <person name="Srinivasan S."/>
            <person name="Lee J.-J."/>
        </authorList>
    </citation>
    <scope>NUCLEOTIDE SEQUENCE [LARGE SCALE GENOMIC DNA]</scope>
    <source>
        <strain evidence="2 3">DG31D</strain>
    </source>
</reference>
<dbReference type="PATRIC" id="fig|1379910.4.peg.3149"/>
<dbReference type="Gene3D" id="3.20.20.190">
    <property type="entry name" value="Phosphatidylinositol (PI) phosphodiesterase"/>
    <property type="match status" value="1"/>
</dbReference>
<sequence>MTACKTSAPAAQEKPPLPAFDLEGHRGARGLMPENTIPAMRKAIDLGMTTLEMDAHITRDNQVVIAHDDFFNPLFALTPDGKEIPKEDAKKYALYQMDYAQIKTFDVGSRHYGNFPKQQKMKAHVPLLVDLIDSVQAYLKANNKPQVFYNIETKSKLAGDNKLHPDPENFVKLLMQVVEKKKITPWVIVQSFDPRTLQFMHQKHPHVRTSLLVENKKSLEENLKTLGYTPTIYSPNYKLVTAELVKKCHDLGMKVIPWTVNTTEEINQMKALGVDGIISDYPNLLATQQQ</sequence>
<gene>
    <name evidence="2" type="ORF">TH63_14460</name>
</gene>
<proteinExistence type="predicted"/>
<dbReference type="PROSITE" id="PS51704">
    <property type="entry name" value="GP_PDE"/>
    <property type="match status" value="1"/>
</dbReference>
<dbReference type="KEGG" id="ruf:TH63_14460"/>
<dbReference type="SUPFAM" id="SSF51695">
    <property type="entry name" value="PLC-like phosphodiesterases"/>
    <property type="match status" value="1"/>
</dbReference>
<dbReference type="PANTHER" id="PTHR46211">
    <property type="entry name" value="GLYCEROPHOSPHORYL DIESTER PHOSPHODIESTERASE"/>
    <property type="match status" value="1"/>
</dbReference>
<dbReference type="STRING" id="1379910.TH63_14460"/>
<protein>
    <submittedName>
        <fullName evidence="2">Glycerophosphodiester phosphodiesterase</fullName>
    </submittedName>
</protein>
<dbReference type="Pfam" id="PF03009">
    <property type="entry name" value="GDPD"/>
    <property type="match status" value="1"/>
</dbReference>
<organism evidence="2 3">
    <name type="scientific">Rufibacter radiotolerans</name>
    <dbReference type="NCBI Taxonomy" id="1379910"/>
    <lineage>
        <taxon>Bacteria</taxon>
        <taxon>Pseudomonadati</taxon>
        <taxon>Bacteroidota</taxon>
        <taxon>Cytophagia</taxon>
        <taxon>Cytophagales</taxon>
        <taxon>Hymenobacteraceae</taxon>
        <taxon>Rufibacter</taxon>
    </lineage>
</organism>
<dbReference type="GO" id="GO:0006629">
    <property type="term" value="P:lipid metabolic process"/>
    <property type="evidence" value="ECO:0007669"/>
    <property type="project" value="InterPro"/>
</dbReference>
<dbReference type="AlphaFoldDB" id="A0A0H4VRM0"/>
<dbReference type="EMBL" id="CP010777">
    <property type="protein sequence ID" value="AKQ46562.1"/>
    <property type="molecule type" value="Genomic_DNA"/>
</dbReference>
<name>A0A0H4VRM0_9BACT</name>
<evidence type="ECO:0000313" key="2">
    <source>
        <dbReference type="EMBL" id="AKQ46562.1"/>
    </source>
</evidence>
<dbReference type="CDD" id="cd08567">
    <property type="entry name" value="GDPD_SpGDE_like"/>
    <property type="match status" value="1"/>
</dbReference>
<feature type="domain" description="GP-PDE" evidence="1">
    <location>
        <begin position="20"/>
        <end position="289"/>
    </location>
</feature>
<dbReference type="OrthoDB" id="384721at2"/>
<dbReference type="Proteomes" id="UP000036458">
    <property type="component" value="Chromosome"/>
</dbReference>
<keyword evidence="3" id="KW-1185">Reference proteome</keyword>
<evidence type="ECO:0000313" key="3">
    <source>
        <dbReference type="Proteomes" id="UP000036458"/>
    </source>
</evidence>
<accession>A0A0H4VRM0</accession>
<dbReference type="GO" id="GO:0008081">
    <property type="term" value="F:phosphoric diester hydrolase activity"/>
    <property type="evidence" value="ECO:0007669"/>
    <property type="project" value="InterPro"/>
</dbReference>
<evidence type="ECO:0000259" key="1">
    <source>
        <dbReference type="PROSITE" id="PS51704"/>
    </source>
</evidence>